<dbReference type="InterPro" id="IPR018649">
    <property type="entry name" value="SHOCT"/>
</dbReference>
<keyword evidence="1" id="KW-0732">Signal</keyword>
<reference evidence="4" key="1">
    <citation type="journal article" date="2019" name="Int. J. Syst. Evol. Microbiol.">
        <title>The Global Catalogue of Microorganisms (GCM) 10K type strain sequencing project: providing services to taxonomists for standard genome sequencing and annotation.</title>
        <authorList>
            <consortium name="The Broad Institute Genomics Platform"/>
            <consortium name="The Broad Institute Genome Sequencing Center for Infectious Disease"/>
            <person name="Wu L."/>
            <person name="Ma J."/>
        </authorList>
    </citation>
    <scope>NUCLEOTIDE SEQUENCE [LARGE SCALE GENOMIC DNA]</scope>
    <source>
        <strain evidence="4">LMG 29894</strain>
    </source>
</reference>
<dbReference type="EMBL" id="JBHSBU010000001">
    <property type="protein sequence ID" value="MFC4157732.1"/>
    <property type="molecule type" value="Genomic_DNA"/>
</dbReference>
<feature type="chain" id="PRO_5047381588" evidence="1">
    <location>
        <begin position="22"/>
        <end position="273"/>
    </location>
</feature>
<dbReference type="Pfam" id="PF09851">
    <property type="entry name" value="SHOCT"/>
    <property type="match status" value="1"/>
</dbReference>
<accession>A0ABV8MKZ8</accession>
<name>A0ABV8MKZ8_9NEIS</name>
<sequence length="273" mass="29345">MTRKWAGLAALATVVATPVVAAEEVWKQDFEYVKLEAVNAANQQPVSISPEQVSWLLGAFQRKTRDSVAPLFDNDQLERIAKPLARALAQAKPSDDILFASTYRAYKLFFTPRVANSGRLFVENGRLNLILGACEAEFEGMYRATGVLRPFAAGSRMKPAKLDCELVAGPGAAFVNQRADWLAIDLSQANQPAPAHPTTILPTPAVVVPPAAPAATPAAAVPAAPVAGQPAVLPAVPLTKSEERLMVLKRLKDNGLITESEYQQKRAAILKDL</sequence>
<protein>
    <submittedName>
        <fullName evidence="3">SHOCT domain-containing protein</fullName>
    </submittedName>
</protein>
<comment type="caution">
    <text evidence="3">The sequence shown here is derived from an EMBL/GenBank/DDBJ whole genome shotgun (WGS) entry which is preliminary data.</text>
</comment>
<gene>
    <name evidence="3" type="ORF">ACFOW7_00040</name>
</gene>
<organism evidence="3 4">
    <name type="scientific">Chitinimonas lacunae</name>
    <dbReference type="NCBI Taxonomy" id="1963018"/>
    <lineage>
        <taxon>Bacteria</taxon>
        <taxon>Pseudomonadati</taxon>
        <taxon>Pseudomonadota</taxon>
        <taxon>Betaproteobacteria</taxon>
        <taxon>Neisseriales</taxon>
        <taxon>Chitinibacteraceae</taxon>
        <taxon>Chitinimonas</taxon>
    </lineage>
</organism>
<evidence type="ECO:0000313" key="3">
    <source>
        <dbReference type="EMBL" id="MFC4157732.1"/>
    </source>
</evidence>
<evidence type="ECO:0000256" key="1">
    <source>
        <dbReference type="SAM" id="SignalP"/>
    </source>
</evidence>
<proteinExistence type="predicted"/>
<evidence type="ECO:0000313" key="4">
    <source>
        <dbReference type="Proteomes" id="UP001595791"/>
    </source>
</evidence>
<evidence type="ECO:0000259" key="2">
    <source>
        <dbReference type="Pfam" id="PF09851"/>
    </source>
</evidence>
<feature type="signal peptide" evidence="1">
    <location>
        <begin position="1"/>
        <end position="21"/>
    </location>
</feature>
<feature type="domain" description="SHOCT" evidence="2">
    <location>
        <begin position="244"/>
        <end position="270"/>
    </location>
</feature>
<keyword evidence="4" id="KW-1185">Reference proteome</keyword>
<dbReference type="RefSeq" id="WP_378159674.1">
    <property type="nucleotide sequence ID" value="NZ_JBHSBU010000001.1"/>
</dbReference>
<dbReference type="Proteomes" id="UP001595791">
    <property type="component" value="Unassembled WGS sequence"/>
</dbReference>